<dbReference type="EMBL" id="PQXI01000138">
    <property type="protein sequence ID" value="TGO23251.1"/>
    <property type="molecule type" value="Genomic_DNA"/>
</dbReference>
<protein>
    <submittedName>
        <fullName evidence="2">Uncharacterized protein</fullName>
    </submittedName>
</protein>
<dbReference type="Proteomes" id="UP000297910">
    <property type="component" value="Unassembled WGS sequence"/>
</dbReference>
<dbReference type="AlphaFoldDB" id="A0A4Z1FNS5"/>
<name>A0A4Z1FNS5_9HELO</name>
<sequence>MSSKKSKAIVTTGIDDFNDYDDYFNSDDFEDRLSCSNSNIFRQPVILKPGITEQTVKGNVVTQRWGLPTPCEYKACGNTADVIVSAIEFWKPSALLKLLDLSVSQFYWIEPNRKEFCVERIWRFVRVTLDKQTLFYHIHDGGRWQLLASERLGVEDICDMKHHKENWYECHISKSDRILAGRLGSYLPWHQERLKEFKFECYITTKDGHWIEIDKSEAAGGDATAANKKSAPQQVSLESHSDTEIETTINATVTKKTDQTHLQGTKKRKRVAE</sequence>
<accession>A0A4Z1FNS5</accession>
<reference evidence="2 3" key="1">
    <citation type="submission" date="2017-12" db="EMBL/GenBank/DDBJ databases">
        <title>Comparative genomics of Botrytis spp.</title>
        <authorList>
            <person name="Valero-Jimenez C.A."/>
            <person name="Tapia P."/>
            <person name="Veloso J."/>
            <person name="Silva-Moreno E."/>
            <person name="Staats M."/>
            <person name="Valdes J.H."/>
            <person name="Van Kan J.A.L."/>
        </authorList>
    </citation>
    <scope>NUCLEOTIDE SEQUENCE [LARGE SCALE GENOMIC DNA]</scope>
    <source>
        <strain evidence="2 3">Bp0003</strain>
    </source>
</reference>
<gene>
    <name evidence="2" type="ORF">BPAE_0138g00040</name>
</gene>
<organism evidence="2 3">
    <name type="scientific">Botrytis paeoniae</name>
    <dbReference type="NCBI Taxonomy" id="278948"/>
    <lineage>
        <taxon>Eukaryota</taxon>
        <taxon>Fungi</taxon>
        <taxon>Dikarya</taxon>
        <taxon>Ascomycota</taxon>
        <taxon>Pezizomycotina</taxon>
        <taxon>Leotiomycetes</taxon>
        <taxon>Helotiales</taxon>
        <taxon>Sclerotiniaceae</taxon>
        <taxon>Botrytis</taxon>
    </lineage>
</organism>
<evidence type="ECO:0000256" key="1">
    <source>
        <dbReference type="SAM" id="MobiDB-lite"/>
    </source>
</evidence>
<feature type="compositionally biased region" description="Basic residues" evidence="1">
    <location>
        <begin position="264"/>
        <end position="273"/>
    </location>
</feature>
<proteinExistence type="predicted"/>
<comment type="caution">
    <text evidence="2">The sequence shown here is derived from an EMBL/GenBank/DDBJ whole genome shotgun (WGS) entry which is preliminary data.</text>
</comment>
<evidence type="ECO:0000313" key="3">
    <source>
        <dbReference type="Proteomes" id="UP000297910"/>
    </source>
</evidence>
<evidence type="ECO:0000313" key="2">
    <source>
        <dbReference type="EMBL" id="TGO23251.1"/>
    </source>
</evidence>
<keyword evidence="3" id="KW-1185">Reference proteome</keyword>
<feature type="region of interest" description="Disordered" evidence="1">
    <location>
        <begin position="221"/>
        <end position="273"/>
    </location>
</feature>